<keyword evidence="3" id="KW-1133">Transmembrane helix</keyword>
<dbReference type="OrthoDB" id="5612599at2"/>
<evidence type="ECO:0000313" key="6">
    <source>
        <dbReference type="Proteomes" id="UP000430634"/>
    </source>
</evidence>
<keyword evidence="1" id="KW-0802">TPR repeat</keyword>
<evidence type="ECO:0000313" key="4">
    <source>
        <dbReference type="EMBL" id="GGC10934.1"/>
    </source>
</evidence>
<feature type="compositionally biased region" description="Low complexity" evidence="2">
    <location>
        <begin position="29"/>
        <end position="45"/>
    </location>
</feature>
<comment type="caution">
    <text evidence="5">The sequence shown here is derived from an EMBL/GenBank/DDBJ whole genome shotgun (WGS) entry which is preliminary data.</text>
</comment>
<accession>A0A6I3SYS3</accession>
<keyword evidence="7" id="KW-1185">Reference proteome</keyword>
<gene>
    <name evidence="4" type="ORF">GCM10011572_35340</name>
    <name evidence="5" type="ORF">GM672_16830</name>
</gene>
<proteinExistence type="predicted"/>
<dbReference type="AlphaFoldDB" id="A0A6I3SYS3"/>
<dbReference type="EMBL" id="BMKG01000015">
    <property type="protein sequence ID" value="GGC10934.1"/>
    <property type="molecule type" value="Genomic_DNA"/>
</dbReference>
<reference evidence="4" key="1">
    <citation type="journal article" date="2014" name="Int. J. Syst. Evol. Microbiol.">
        <title>Complete genome of a new Firmicutes species belonging to the dominant human colonic microbiota ('Ruminococcus bicirculans') reveals two chromosomes and a selective capacity to utilize plant glucans.</title>
        <authorList>
            <consortium name="NISC Comparative Sequencing Program"/>
            <person name="Wegmann U."/>
            <person name="Louis P."/>
            <person name="Goesmann A."/>
            <person name="Henrissat B."/>
            <person name="Duncan S.H."/>
            <person name="Flint H.J."/>
        </authorList>
    </citation>
    <scope>NUCLEOTIDE SEQUENCE</scope>
    <source>
        <strain evidence="4">CGMCC 1.15931</strain>
    </source>
</reference>
<dbReference type="RefSeq" id="WP_155471694.1">
    <property type="nucleotide sequence ID" value="NZ_BMKG01000015.1"/>
</dbReference>
<feature type="compositionally biased region" description="Basic and acidic residues" evidence="2">
    <location>
        <begin position="14"/>
        <end position="28"/>
    </location>
</feature>
<feature type="repeat" description="TPR" evidence="1">
    <location>
        <begin position="418"/>
        <end position="451"/>
    </location>
</feature>
<keyword evidence="3" id="KW-0812">Transmembrane</keyword>
<evidence type="ECO:0000313" key="7">
    <source>
        <dbReference type="Proteomes" id="UP000622638"/>
    </source>
</evidence>
<dbReference type="SUPFAM" id="SSF48452">
    <property type="entry name" value="TPR-like"/>
    <property type="match status" value="1"/>
</dbReference>
<feature type="transmembrane region" description="Helical" evidence="3">
    <location>
        <begin position="159"/>
        <end position="180"/>
    </location>
</feature>
<protein>
    <submittedName>
        <fullName evidence="5">Tetratricopeptide repeat protein</fullName>
    </submittedName>
</protein>
<feature type="region of interest" description="Disordered" evidence="2">
    <location>
        <begin position="14"/>
        <end position="84"/>
    </location>
</feature>
<reference evidence="5 6" key="3">
    <citation type="submission" date="2019-11" db="EMBL/GenBank/DDBJ databases">
        <title>Type strains purchased from KCTC, JCM and DSMZ.</title>
        <authorList>
            <person name="Lu H."/>
        </authorList>
    </citation>
    <scope>NUCLEOTIDE SEQUENCE [LARGE SCALE GENOMIC DNA]</scope>
    <source>
        <strain evidence="5 6">KCTC 52429</strain>
    </source>
</reference>
<dbReference type="Gene3D" id="1.25.40.10">
    <property type="entry name" value="Tetratricopeptide repeat domain"/>
    <property type="match status" value="2"/>
</dbReference>
<evidence type="ECO:0000313" key="5">
    <source>
        <dbReference type="EMBL" id="MTV54398.1"/>
    </source>
</evidence>
<reference evidence="7" key="2">
    <citation type="journal article" date="2019" name="Int. J. Syst. Evol. Microbiol.">
        <title>The Global Catalogue of Microorganisms (GCM) 10K type strain sequencing project: providing services to taxonomists for standard genome sequencing and annotation.</title>
        <authorList>
            <consortium name="The Broad Institute Genomics Platform"/>
            <consortium name="The Broad Institute Genome Sequencing Center for Infectious Disease"/>
            <person name="Wu L."/>
            <person name="Ma J."/>
        </authorList>
    </citation>
    <scope>NUCLEOTIDE SEQUENCE [LARGE SCALE GENOMIC DNA]</scope>
    <source>
        <strain evidence="7">CGMCC 1.15931</strain>
    </source>
</reference>
<dbReference type="PROSITE" id="PS50005">
    <property type="entry name" value="TPR"/>
    <property type="match status" value="1"/>
</dbReference>
<reference evidence="4" key="4">
    <citation type="submission" date="2024-05" db="EMBL/GenBank/DDBJ databases">
        <authorList>
            <person name="Sun Q."/>
            <person name="Zhou Y."/>
        </authorList>
    </citation>
    <scope>NUCLEOTIDE SEQUENCE</scope>
    <source>
        <strain evidence="4">CGMCC 1.15931</strain>
    </source>
</reference>
<evidence type="ECO:0000256" key="2">
    <source>
        <dbReference type="SAM" id="MobiDB-lite"/>
    </source>
</evidence>
<feature type="compositionally biased region" description="Pro residues" evidence="2">
    <location>
        <begin position="73"/>
        <end position="82"/>
    </location>
</feature>
<dbReference type="Proteomes" id="UP000622638">
    <property type="component" value="Unassembled WGS sequence"/>
</dbReference>
<feature type="region of interest" description="Disordered" evidence="2">
    <location>
        <begin position="98"/>
        <end position="130"/>
    </location>
</feature>
<dbReference type="PANTHER" id="PTHR12558">
    <property type="entry name" value="CELL DIVISION CYCLE 16,23,27"/>
    <property type="match status" value="1"/>
</dbReference>
<feature type="region of interest" description="Disordered" evidence="2">
    <location>
        <begin position="256"/>
        <end position="308"/>
    </location>
</feature>
<dbReference type="PANTHER" id="PTHR12558:SF33">
    <property type="entry name" value="BLL7664 PROTEIN"/>
    <property type="match status" value="1"/>
</dbReference>
<name>A0A6I3SYS3_9BURK</name>
<evidence type="ECO:0000256" key="3">
    <source>
        <dbReference type="SAM" id="Phobius"/>
    </source>
</evidence>
<organism evidence="5 6">
    <name type="scientific">Pseudoduganella buxea</name>
    <dbReference type="NCBI Taxonomy" id="1949069"/>
    <lineage>
        <taxon>Bacteria</taxon>
        <taxon>Pseudomonadati</taxon>
        <taxon>Pseudomonadota</taxon>
        <taxon>Betaproteobacteria</taxon>
        <taxon>Burkholderiales</taxon>
        <taxon>Oxalobacteraceae</taxon>
        <taxon>Telluria group</taxon>
        <taxon>Pseudoduganella</taxon>
    </lineage>
</organism>
<dbReference type="EMBL" id="WNKZ01000050">
    <property type="protein sequence ID" value="MTV54398.1"/>
    <property type="molecule type" value="Genomic_DNA"/>
</dbReference>
<evidence type="ECO:0000256" key="1">
    <source>
        <dbReference type="PROSITE-ProRule" id="PRU00339"/>
    </source>
</evidence>
<feature type="region of interest" description="Disordered" evidence="2">
    <location>
        <begin position="222"/>
        <end position="242"/>
    </location>
</feature>
<sequence>MSLLMQALKKAERLHHDGLPPEEADKADGLALEPLLPPAAAAPASSVPPPGAESPATGTELGLEPLERADRPAAPPPAPSEPQIPLVPAVEAAYDPVPPQARHELPGTRKDGAQLPPASPGVAKSEDTAHAEPGVEALARPGRPGASYARPPNPNLPRLRIAALGGILLIIVAAFAYVYWKATSAPGPGAALPMVPMPPPSATGATGIVVAPVDQPFGQAANAQDAAAGELGQRRGDEGMASYAQPPVQDRAALQAGVQAAPPVQVTDPEAQRAEAEYMARQQMAEPARNSEASVARPAAAPPDSGDVHIVRSNGAAINPVVQNAYAAFTAGDYATARNHYDIALRQDPNNRDALLGSAAVALRDNRGEQAAAVYARLLQLNPNDPDALAALVSMRGGDATRAESRLNDVLKTQPEAAPVLFALGNLYARQGRWPEAQQSYFRAYTAAPGNPDYAFNLAVGLDRLNQGRLAITYYQKALALNGTAGFDRAAVQRRLQELQAAVRPGAGVATVGSAPATSAAVPAPGDN</sequence>
<dbReference type="InterPro" id="IPR011990">
    <property type="entry name" value="TPR-like_helical_dom_sf"/>
</dbReference>
<dbReference type="SMART" id="SM00028">
    <property type="entry name" value="TPR"/>
    <property type="match status" value="4"/>
</dbReference>
<keyword evidence="3" id="KW-0472">Membrane</keyword>
<dbReference type="Pfam" id="PF13432">
    <property type="entry name" value="TPR_16"/>
    <property type="match status" value="2"/>
</dbReference>
<dbReference type="InterPro" id="IPR019734">
    <property type="entry name" value="TPR_rpt"/>
</dbReference>
<feature type="compositionally biased region" description="Basic and acidic residues" evidence="2">
    <location>
        <begin position="101"/>
        <end position="112"/>
    </location>
</feature>
<dbReference type="Proteomes" id="UP000430634">
    <property type="component" value="Unassembled WGS sequence"/>
</dbReference>